<dbReference type="OMA" id="RVAIFPQ"/>
<evidence type="ECO:0008006" key="3">
    <source>
        <dbReference type="Google" id="ProtNLM"/>
    </source>
</evidence>
<dbReference type="HOGENOM" id="CLU_090420_0_0_1"/>
<protein>
    <recommendedName>
        <fullName evidence="3">Altered inheritance of mitochondria protein 36, mitochondrial</fullName>
    </recommendedName>
</protein>
<reference key="2">
    <citation type="submission" date="2011-08" db="EMBL/GenBank/DDBJ databases">
        <title>Genome sequence of Naumovozyma castellii.</title>
        <authorList>
            <person name="Gordon J.L."/>
            <person name="Armisen D."/>
            <person name="Proux-Wera E."/>
            <person name="OhEigeartaigh S.S."/>
            <person name="Byrne K.P."/>
            <person name="Wolfe K.H."/>
        </authorList>
    </citation>
    <scope>NUCLEOTIDE SEQUENCE</scope>
    <source>
        <strain>Type strain:CBS 4309</strain>
    </source>
</reference>
<sequence length="252" mass="28607">MLRTGISQCFTSKVSGMLLCRGSVAKLATIPMKGRSYSSTTKQDMKEPKPKRKVQQEFPKFRNIVLVAIVGTYIFVKTVQTLDKNKPKTNYTEAEYENVMSGLRRKVTLYQPGEIDIQCALVNTVADAKRLTNKDGGDEATFVDAKDAVDYFRKLKDDRYEALLTDLYNQYGEKSYVDNLPAGMQSMLLGRYIKEVLNSPKKVIVVNFPKNIEDAIKFESEISVLSKLWVPKVQEDTDLCKYFKGVNKVIII</sequence>
<name>G0VDP3_NAUCA</name>
<proteinExistence type="predicted"/>
<organism evidence="1 2">
    <name type="scientific">Naumovozyma castellii</name>
    <name type="common">Yeast</name>
    <name type="synonym">Saccharomyces castellii</name>
    <dbReference type="NCBI Taxonomy" id="27288"/>
    <lineage>
        <taxon>Eukaryota</taxon>
        <taxon>Fungi</taxon>
        <taxon>Dikarya</taxon>
        <taxon>Ascomycota</taxon>
        <taxon>Saccharomycotina</taxon>
        <taxon>Saccharomycetes</taxon>
        <taxon>Saccharomycetales</taxon>
        <taxon>Saccharomycetaceae</taxon>
        <taxon>Naumovozyma</taxon>
    </lineage>
</organism>
<evidence type="ECO:0000313" key="1">
    <source>
        <dbReference type="EMBL" id="CCC69681.1"/>
    </source>
</evidence>
<dbReference type="Proteomes" id="UP000001640">
    <property type="component" value="Chromosome 4"/>
</dbReference>
<dbReference type="InParanoid" id="G0VDP3"/>
<dbReference type="OrthoDB" id="4081130at2759"/>
<evidence type="ECO:0000313" key="2">
    <source>
        <dbReference type="Proteomes" id="UP000001640"/>
    </source>
</evidence>
<dbReference type="eggNOG" id="ENOG502S2G9">
    <property type="taxonomic scope" value="Eukaryota"/>
</dbReference>
<dbReference type="GeneID" id="96903290"/>
<gene>
    <name evidence="1" type="primary">NCAS0D01000</name>
    <name evidence="1" type="ordered locus">NCAS_0D01000</name>
</gene>
<keyword evidence="2" id="KW-1185">Reference proteome</keyword>
<dbReference type="AlphaFoldDB" id="G0VDP3"/>
<dbReference type="EMBL" id="HE576755">
    <property type="protein sequence ID" value="CCC69681.1"/>
    <property type="molecule type" value="Genomic_DNA"/>
</dbReference>
<dbReference type="RefSeq" id="XP_003676045.1">
    <property type="nucleotide sequence ID" value="XM_003675997.1"/>
</dbReference>
<dbReference type="FunCoup" id="G0VDP3">
    <property type="interactions" value="31"/>
</dbReference>
<reference evidence="1 2" key="1">
    <citation type="journal article" date="2011" name="Proc. Natl. Acad. Sci. U.S.A.">
        <title>Evolutionary erosion of yeast sex chromosomes by mating-type switching accidents.</title>
        <authorList>
            <person name="Gordon J.L."/>
            <person name="Armisen D."/>
            <person name="Proux-Wera E."/>
            <person name="Oheigeartaigh S.S."/>
            <person name="Byrne K.P."/>
            <person name="Wolfe K.H."/>
        </authorList>
    </citation>
    <scope>NUCLEOTIDE SEQUENCE [LARGE SCALE GENOMIC DNA]</scope>
    <source>
        <strain evidence="2">ATCC 76901 / BCRC 22586 / CBS 4309 / NBRC 1992 / NRRL Y-12630</strain>
    </source>
</reference>
<dbReference type="KEGG" id="ncs:NCAS_0D01000"/>
<accession>G0VDP3</accession>